<proteinExistence type="predicted"/>
<accession>A0A1H0JXU0</accession>
<name>A0A1H0JXU0_9BACI</name>
<dbReference type="EMBL" id="FNIL01000015">
    <property type="protein sequence ID" value="SDO48467.1"/>
    <property type="molecule type" value="Genomic_DNA"/>
</dbReference>
<protein>
    <submittedName>
        <fullName evidence="1">SIR2-like domain-containing protein</fullName>
    </submittedName>
</protein>
<organism evidence="1 2">
    <name type="scientific">Alkalicoccus daliensis</name>
    <dbReference type="NCBI Taxonomy" id="745820"/>
    <lineage>
        <taxon>Bacteria</taxon>
        <taxon>Bacillati</taxon>
        <taxon>Bacillota</taxon>
        <taxon>Bacilli</taxon>
        <taxon>Bacillales</taxon>
        <taxon>Bacillaceae</taxon>
        <taxon>Alkalicoccus</taxon>
    </lineage>
</organism>
<gene>
    <name evidence="1" type="ORF">SAMN04488053_11530</name>
</gene>
<sequence length="376" mass="44237">MIEERMRKKMFYWRGKEDKLSHLEFDQQIQEISKFIQQQCKSENLHFLIGSGCSLPHVPLMSKTFDNIKSNTEISSCLGDYAESNDIEGYLNWLKNAMTFLQSGDEYNKYAKAFKKTKESLLLTIPKSYTGLSEAENIKLITTSDNYKKFYNSILSHREYKDFTPINIFTTNYDLYNEIAMEQNGIHYANGFRGLINRTFDPQNYRMRLVDDENRYKEKWTTVKRFIKLHKIHGSIDWNYDTNLKTIVQSSNSLSKEGNENVMIYPTINKHLETQQSPYSELMREFTINLQKRDSTLIVIGYGFPDSHINQLISQALNNDDFNLIVFGDKTEQNAKEFYNENKDRNNFHFIEGNYNNNKDGHHFNNVIKFLGGFKL</sequence>
<dbReference type="STRING" id="745820.SAMN04488053_11530"/>
<dbReference type="Pfam" id="PF13289">
    <property type="entry name" value="SIR2_2"/>
    <property type="match status" value="1"/>
</dbReference>
<dbReference type="OrthoDB" id="9808492at2"/>
<dbReference type="RefSeq" id="WP_090843992.1">
    <property type="nucleotide sequence ID" value="NZ_FNIL01000015.1"/>
</dbReference>
<evidence type="ECO:0000313" key="2">
    <source>
        <dbReference type="Proteomes" id="UP000198778"/>
    </source>
</evidence>
<dbReference type="AlphaFoldDB" id="A0A1H0JXU0"/>
<reference evidence="2" key="1">
    <citation type="submission" date="2016-10" db="EMBL/GenBank/DDBJ databases">
        <authorList>
            <person name="Varghese N."/>
            <person name="Submissions S."/>
        </authorList>
    </citation>
    <scope>NUCLEOTIDE SEQUENCE [LARGE SCALE GENOMIC DNA]</scope>
    <source>
        <strain evidence="2">CGMCC 1.10369</strain>
    </source>
</reference>
<dbReference type="Proteomes" id="UP000198778">
    <property type="component" value="Unassembled WGS sequence"/>
</dbReference>
<evidence type="ECO:0000313" key="1">
    <source>
        <dbReference type="EMBL" id="SDO48467.1"/>
    </source>
</evidence>
<keyword evidence="2" id="KW-1185">Reference proteome</keyword>